<keyword evidence="9 10" id="KW-0961">Cell wall biogenesis/degradation</keyword>
<comment type="subcellular location">
    <subcellularLocation>
        <location evidence="1 9 10">Cytoplasm</location>
    </subcellularLocation>
</comment>
<evidence type="ECO:0000256" key="6">
    <source>
        <dbReference type="ARBA" id="ARBA00022741"/>
    </source>
</evidence>
<name>E4TFX7_CALNY</name>
<dbReference type="Proteomes" id="UP000007039">
    <property type="component" value="Chromosome"/>
</dbReference>
<evidence type="ECO:0000256" key="8">
    <source>
        <dbReference type="ARBA" id="ARBA00023306"/>
    </source>
</evidence>
<dbReference type="PANTHER" id="PTHR43692">
    <property type="entry name" value="UDP-N-ACETYLMURAMOYLALANINE--D-GLUTAMATE LIGASE"/>
    <property type="match status" value="1"/>
</dbReference>
<dbReference type="AlphaFoldDB" id="E4TFX7"/>
<evidence type="ECO:0000259" key="12">
    <source>
        <dbReference type="Pfam" id="PF08245"/>
    </source>
</evidence>
<dbReference type="GO" id="GO:0051301">
    <property type="term" value="P:cell division"/>
    <property type="evidence" value="ECO:0007669"/>
    <property type="project" value="UniProtKB-KW"/>
</dbReference>
<keyword evidence="14" id="KW-1185">Reference proteome</keyword>
<feature type="domain" description="Mur ligase C-terminal" evidence="11">
    <location>
        <begin position="275"/>
        <end position="386"/>
    </location>
</feature>
<dbReference type="EC" id="6.3.2.9" evidence="9 10"/>
<keyword evidence="8 9" id="KW-0131">Cell cycle</keyword>
<dbReference type="InterPro" id="IPR036565">
    <property type="entry name" value="Mur-like_cat_sf"/>
</dbReference>
<dbReference type="InterPro" id="IPR004101">
    <property type="entry name" value="Mur_ligase_C"/>
</dbReference>
<evidence type="ECO:0000313" key="14">
    <source>
        <dbReference type="Proteomes" id="UP000007039"/>
    </source>
</evidence>
<proteinExistence type="inferred from homology"/>
<accession>E4TFX7</accession>
<evidence type="ECO:0000256" key="9">
    <source>
        <dbReference type="HAMAP-Rule" id="MF_00639"/>
    </source>
</evidence>
<dbReference type="KEGG" id="cni:Calni_1727"/>
<dbReference type="PROSITE" id="PS01011">
    <property type="entry name" value="FOLYLPOLYGLU_SYNT_1"/>
    <property type="match status" value="1"/>
</dbReference>
<dbReference type="SUPFAM" id="SSF53244">
    <property type="entry name" value="MurD-like peptide ligases, peptide-binding domain"/>
    <property type="match status" value="1"/>
</dbReference>
<comment type="catalytic activity">
    <reaction evidence="9 10">
        <text>UDP-N-acetyl-alpha-D-muramoyl-L-alanine + D-glutamate + ATP = UDP-N-acetyl-alpha-D-muramoyl-L-alanyl-D-glutamate + ADP + phosphate + H(+)</text>
        <dbReference type="Rhea" id="RHEA:16429"/>
        <dbReference type="ChEBI" id="CHEBI:15378"/>
        <dbReference type="ChEBI" id="CHEBI:29986"/>
        <dbReference type="ChEBI" id="CHEBI:30616"/>
        <dbReference type="ChEBI" id="CHEBI:43474"/>
        <dbReference type="ChEBI" id="CHEBI:83898"/>
        <dbReference type="ChEBI" id="CHEBI:83900"/>
        <dbReference type="ChEBI" id="CHEBI:456216"/>
        <dbReference type="EC" id="6.3.2.9"/>
    </reaction>
</comment>
<dbReference type="NCBIfam" id="TIGR01087">
    <property type="entry name" value="murD"/>
    <property type="match status" value="1"/>
</dbReference>
<dbReference type="OrthoDB" id="9809796at2"/>
<keyword evidence="5 9" id="KW-0132">Cell division</keyword>
<dbReference type="Pfam" id="PF08245">
    <property type="entry name" value="Mur_ligase_M"/>
    <property type="match status" value="1"/>
</dbReference>
<reference evidence="13 14" key="2">
    <citation type="journal article" date="2011" name="Stand. Genomic Sci.">
        <title>Complete genome sequence of Calditerrivibrio nitroreducens type strain (Yu37-1).</title>
        <authorList>
            <person name="Pitluck S."/>
            <person name="Sikorski J."/>
            <person name="Zeytun A."/>
            <person name="Lapidus A."/>
            <person name="Nolan M."/>
            <person name="Lucas S."/>
            <person name="Hammon N."/>
            <person name="Deshpande S."/>
            <person name="Cheng J.F."/>
            <person name="Tapia R."/>
            <person name="Han C."/>
            <person name="Goodwin L."/>
            <person name="Liolios K."/>
            <person name="Pagani I."/>
            <person name="Ivanova N."/>
            <person name="Mavromatis K."/>
            <person name="Pati A."/>
            <person name="Chen A."/>
            <person name="Palaniappan K."/>
            <person name="Hauser L."/>
            <person name="Chang Y.J."/>
            <person name="Jeffries C.D."/>
            <person name="Detter J.C."/>
            <person name="Brambilla E."/>
            <person name="Djao O.D."/>
            <person name="Rohde M."/>
            <person name="Spring S."/>
            <person name="Goker M."/>
            <person name="Woyke T."/>
            <person name="Bristow J."/>
            <person name="Eisen J.A."/>
            <person name="Markowitz V."/>
            <person name="Hugenholtz P."/>
            <person name="Kyrpides N.C."/>
            <person name="Klenk H.P."/>
            <person name="Land M."/>
        </authorList>
    </citation>
    <scope>NUCLEOTIDE SEQUENCE [LARGE SCALE GENOMIC DNA]</scope>
    <source>
        <strain evidence="14">DSM 19672 / NBRC 101217 / Yu37-1</strain>
    </source>
</reference>
<evidence type="ECO:0000256" key="4">
    <source>
        <dbReference type="ARBA" id="ARBA00022598"/>
    </source>
</evidence>
<dbReference type="EMBL" id="CP002347">
    <property type="protein sequence ID" value="ADR19633.1"/>
    <property type="molecule type" value="Genomic_DNA"/>
</dbReference>
<evidence type="ECO:0000256" key="10">
    <source>
        <dbReference type="RuleBase" id="RU003664"/>
    </source>
</evidence>
<keyword evidence="9 10" id="KW-0573">Peptidoglycan synthesis</keyword>
<evidence type="ECO:0000256" key="7">
    <source>
        <dbReference type="ARBA" id="ARBA00022840"/>
    </source>
</evidence>
<sequence>MKAAILGYGKSGQTAKRLLEIKGTETIEIYDDKMDGFKGIKDFNYEEFDTVVVSPGIDLTNIDLPTERITSELELAFEFIKDKKIIGITGTNGKSTVTFLTAQLLKNIGINAEFCGNIGVTVGDTYLLKNPDVYVVEVSSFQLDLLKRFRFDTSTITNITPDHLDRYKTMDRYITSKSRMVEFTEGVSFLEKGGWNEIFKKYENIKYVDGELKSYPLLNGNLLEFEDFYVDVNRYNLFGFHNIVNLSFALLLTNQIVRLKGDVTGLVENLTPLEHRCELVTEINGVKYINDSKGTNVDSTLTALKSSSYPTTLILGGKDKNGDFSVLSDEINKKAKLVICCGAAGEKIYNSLKDIIDVKIVRVELLKDAISLAYRETKEGTVLFSPACASFDEFNNFEERGRFFKNYVNNLKVRGC</sequence>
<feature type="domain" description="Mur ligase central" evidence="12">
    <location>
        <begin position="88"/>
        <end position="185"/>
    </location>
</feature>
<comment type="similarity">
    <text evidence="9">Belongs to the MurCDEF family.</text>
</comment>
<keyword evidence="4 9" id="KW-0436">Ligase</keyword>
<dbReference type="GO" id="GO:0071555">
    <property type="term" value="P:cell wall organization"/>
    <property type="evidence" value="ECO:0007669"/>
    <property type="project" value="UniProtKB-KW"/>
</dbReference>
<keyword evidence="3 9" id="KW-0963">Cytoplasm</keyword>
<dbReference type="GO" id="GO:0005524">
    <property type="term" value="F:ATP binding"/>
    <property type="evidence" value="ECO:0007669"/>
    <property type="project" value="UniProtKB-UniRule"/>
</dbReference>
<dbReference type="Gene3D" id="3.40.1190.10">
    <property type="entry name" value="Mur-like, catalytic domain"/>
    <property type="match status" value="1"/>
</dbReference>
<dbReference type="SUPFAM" id="SSF53623">
    <property type="entry name" value="MurD-like peptide ligases, catalytic domain"/>
    <property type="match status" value="1"/>
</dbReference>
<evidence type="ECO:0000259" key="11">
    <source>
        <dbReference type="Pfam" id="PF02875"/>
    </source>
</evidence>
<dbReference type="InterPro" id="IPR036615">
    <property type="entry name" value="Mur_ligase_C_dom_sf"/>
</dbReference>
<feature type="binding site" evidence="9">
    <location>
        <begin position="90"/>
        <end position="96"/>
    </location>
    <ligand>
        <name>ATP</name>
        <dbReference type="ChEBI" id="CHEBI:30616"/>
    </ligand>
</feature>
<dbReference type="HAMAP" id="MF_00639">
    <property type="entry name" value="MurD"/>
    <property type="match status" value="1"/>
</dbReference>
<evidence type="ECO:0000313" key="13">
    <source>
        <dbReference type="EMBL" id="ADR19633.1"/>
    </source>
</evidence>
<evidence type="ECO:0000256" key="5">
    <source>
        <dbReference type="ARBA" id="ARBA00022618"/>
    </source>
</evidence>
<dbReference type="Pfam" id="PF02875">
    <property type="entry name" value="Mur_ligase_C"/>
    <property type="match status" value="1"/>
</dbReference>
<dbReference type="InterPro" id="IPR013221">
    <property type="entry name" value="Mur_ligase_cen"/>
</dbReference>
<protein>
    <recommendedName>
        <fullName evidence="9 10">UDP-N-acetylmuramoylalanine--D-glutamate ligase</fullName>
        <ecNumber evidence="9 10">6.3.2.9</ecNumber>
    </recommendedName>
    <alternativeName>
        <fullName evidence="9">D-glutamic acid-adding enzyme</fullName>
    </alternativeName>
    <alternativeName>
        <fullName evidence="9">UDP-N-acetylmuramoyl-L-alanyl-D-glutamate synthetase</fullName>
    </alternativeName>
</protein>
<comment type="function">
    <text evidence="9 10">Cell wall formation. Catalyzes the addition of glutamate to the nucleotide precursor UDP-N-acetylmuramoyl-L-alanine (UMA).</text>
</comment>
<dbReference type="eggNOG" id="COG0771">
    <property type="taxonomic scope" value="Bacteria"/>
</dbReference>
<evidence type="ECO:0000256" key="1">
    <source>
        <dbReference type="ARBA" id="ARBA00004496"/>
    </source>
</evidence>
<dbReference type="InterPro" id="IPR018109">
    <property type="entry name" value="Folylpolyglutamate_synth_CS"/>
</dbReference>
<reference key="1">
    <citation type="submission" date="2010-11" db="EMBL/GenBank/DDBJ databases">
        <title>The complete genome of chromosome of Calditerrivibrio nitroreducens DSM 19672.</title>
        <authorList>
            <consortium name="US DOE Joint Genome Institute (JGI-PGF)"/>
            <person name="Lucas S."/>
            <person name="Copeland A."/>
            <person name="Lapidus A."/>
            <person name="Bruce D."/>
            <person name="Goodwin L."/>
            <person name="Pitluck S."/>
            <person name="Kyrpides N."/>
            <person name="Mavromatis K."/>
            <person name="Ivanova N."/>
            <person name="Mikhailova N."/>
            <person name="Zeytun A."/>
            <person name="Brettin T."/>
            <person name="Detter J.C."/>
            <person name="Tapia R."/>
            <person name="Han C."/>
            <person name="Land M."/>
            <person name="Hauser L."/>
            <person name="Markowitz V."/>
            <person name="Cheng J.-F."/>
            <person name="Hugenholtz P."/>
            <person name="Woyke T."/>
            <person name="Wu D."/>
            <person name="Spring S."/>
            <person name="Schroeder M."/>
            <person name="Brambilla E."/>
            <person name="Klenk H.-P."/>
            <person name="Eisen J.A."/>
        </authorList>
    </citation>
    <scope>NUCLEOTIDE SEQUENCE [LARGE SCALE GENOMIC DNA]</scope>
    <source>
        <strain>DSM 19672</strain>
    </source>
</reference>
<dbReference type="PANTHER" id="PTHR43692:SF1">
    <property type="entry name" value="UDP-N-ACETYLMURAMOYLALANINE--D-GLUTAMATE LIGASE"/>
    <property type="match status" value="1"/>
</dbReference>
<dbReference type="UniPathway" id="UPA00219"/>
<dbReference type="GO" id="GO:0008764">
    <property type="term" value="F:UDP-N-acetylmuramoylalanine-D-glutamate ligase activity"/>
    <property type="evidence" value="ECO:0007669"/>
    <property type="project" value="UniProtKB-UniRule"/>
</dbReference>
<dbReference type="RefSeq" id="WP_013451844.1">
    <property type="nucleotide sequence ID" value="NC_014758.1"/>
</dbReference>
<dbReference type="GO" id="GO:0009252">
    <property type="term" value="P:peptidoglycan biosynthetic process"/>
    <property type="evidence" value="ECO:0007669"/>
    <property type="project" value="UniProtKB-UniRule"/>
</dbReference>
<dbReference type="HOGENOM" id="CLU_032540_0_0_0"/>
<organism evidence="13 14">
    <name type="scientific">Calditerrivibrio nitroreducens (strain DSM 19672 / NBRC 101217 / Yu37-1)</name>
    <dbReference type="NCBI Taxonomy" id="768670"/>
    <lineage>
        <taxon>Bacteria</taxon>
        <taxon>Pseudomonadati</taxon>
        <taxon>Deferribacterota</taxon>
        <taxon>Deferribacteres</taxon>
        <taxon>Deferribacterales</taxon>
        <taxon>Calditerrivibrionaceae</taxon>
    </lineage>
</organism>
<evidence type="ECO:0000256" key="2">
    <source>
        <dbReference type="ARBA" id="ARBA00004752"/>
    </source>
</evidence>
<keyword evidence="7 9" id="KW-0067">ATP-binding</keyword>
<dbReference type="Gene3D" id="3.90.190.20">
    <property type="entry name" value="Mur ligase, C-terminal domain"/>
    <property type="match status" value="1"/>
</dbReference>
<comment type="pathway">
    <text evidence="2 9 10">Cell wall biogenesis; peptidoglycan biosynthesis.</text>
</comment>
<dbReference type="InterPro" id="IPR005762">
    <property type="entry name" value="MurD"/>
</dbReference>
<evidence type="ECO:0000256" key="3">
    <source>
        <dbReference type="ARBA" id="ARBA00022490"/>
    </source>
</evidence>
<dbReference type="GO" id="GO:0008360">
    <property type="term" value="P:regulation of cell shape"/>
    <property type="evidence" value="ECO:0007669"/>
    <property type="project" value="UniProtKB-KW"/>
</dbReference>
<gene>
    <name evidence="9" type="primary">murD</name>
    <name evidence="13" type="ordered locus">Calni_1727</name>
</gene>
<dbReference type="GO" id="GO:0004326">
    <property type="term" value="F:tetrahydrofolylpolyglutamate synthase activity"/>
    <property type="evidence" value="ECO:0007669"/>
    <property type="project" value="InterPro"/>
</dbReference>
<dbReference type="GO" id="GO:0005737">
    <property type="term" value="C:cytoplasm"/>
    <property type="evidence" value="ECO:0007669"/>
    <property type="project" value="UniProtKB-SubCell"/>
</dbReference>
<keyword evidence="6 9" id="KW-0547">Nucleotide-binding</keyword>
<dbReference type="STRING" id="768670.Calni_1727"/>
<keyword evidence="9 10" id="KW-0133">Cell shape</keyword>